<feature type="transmembrane region" description="Helical" evidence="1">
    <location>
        <begin position="89"/>
        <end position="110"/>
    </location>
</feature>
<sequence length="142" mass="16310">MELLKVIFAAILGTILMTAFSYIVSRVRSQQFREPKLLNMILRRSTYEMNPSNNSILGWVVHFSIGVILMTLFYIFHITFSFSISLTSILIYGISAGILSIICWHLMFMLTPNSPDIALKEYYIQLLFAHMLFALGAFILIF</sequence>
<organism evidence="2 3">
    <name type="scientific">Christiangramia echinicola</name>
    <dbReference type="NCBI Taxonomy" id="279359"/>
    <lineage>
        <taxon>Bacteria</taxon>
        <taxon>Pseudomonadati</taxon>
        <taxon>Bacteroidota</taxon>
        <taxon>Flavobacteriia</taxon>
        <taxon>Flavobacteriales</taxon>
        <taxon>Flavobacteriaceae</taxon>
        <taxon>Christiangramia</taxon>
    </lineage>
</organism>
<reference evidence="2 3" key="1">
    <citation type="submission" date="2016-10" db="EMBL/GenBank/DDBJ databases">
        <authorList>
            <person name="Varghese N."/>
            <person name="Submissions S."/>
        </authorList>
    </citation>
    <scope>NUCLEOTIDE SEQUENCE [LARGE SCALE GENOMIC DNA]</scope>
    <source>
        <strain evidence="2 3">Mar_2010_102</strain>
    </source>
</reference>
<dbReference type="RefSeq" id="WP_089661661.1">
    <property type="nucleotide sequence ID" value="NZ_LT629745.1"/>
</dbReference>
<dbReference type="EMBL" id="LT629745">
    <property type="protein sequence ID" value="SDR82099.1"/>
    <property type="molecule type" value="Genomic_DNA"/>
</dbReference>
<keyword evidence="3" id="KW-1185">Reference proteome</keyword>
<proteinExistence type="predicted"/>
<name>A0A1H1M7V3_9FLAO</name>
<dbReference type="AlphaFoldDB" id="A0A1H1M7V3"/>
<feature type="transmembrane region" description="Helical" evidence="1">
    <location>
        <begin position="56"/>
        <end position="77"/>
    </location>
</feature>
<keyword evidence="1" id="KW-0472">Membrane</keyword>
<evidence type="ECO:0008006" key="4">
    <source>
        <dbReference type="Google" id="ProtNLM"/>
    </source>
</evidence>
<feature type="transmembrane region" description="Helical" evidence="1">
    <location>
        <begin position="122"/>
        <end position="141"/>
    </location>
</feature>
<evidence type="ECO:0000313" key="3">
    <source>
        <dbReference type="Proteomes" id="UP000198858"/>
    </source>
</evidence>
<dbReference type="STRING" id="1250231.SAMN04488552_1167"/>
<evidence type="ECO:0000256" key="1">
    <source>
        <dbReference type="SAM" id="Phobius"/>
    </source>
</evidence>
<feature type="transmembrane region" description="Helical" evidence="1">
    <location>
        <begin position="6"/>
        <end position="24"/>
    </location>
</feature>
<gene>
    <name evidence="2" type="ORF">SAMN04488552_1167</name>
</gene>
<protein>
    <recommendedName>
        <fullName evidence="4">DUF2938 domain-containing protein</fullName>
    </recommendedName>
</protein>
<accession>A0A1H1M7V3</accession>
<keyword evidence="1" id="KW-0812">Transmembrane</keyword>
<keyword evidence="1" id="KW-1133">Transmembrane helix</keyword>
<evidence type="ECO:0000313" key="2">
    <source>
        <dbReference type="EMBL" id="SDR82099.1"/>
    </source>
</evidence>
<dbReference type="Proteomes" id="UP000198858">
    <property type="component" value="Chromosome I"/>
</dbReference>